<dbReference type="Proteomes" id="UP000011910">
    <property type="component" value="Unassembled WGS sequence"/>
</dbReference>
<comment type="caution">
    <text evidence="1">The sequence shown here is derived from an EMBL/GenBank/DDBJ whole genome shotgun (WGS) entry which is preliminary data.</text>
</comment>
<dbReference type="OrthoDB" id="333971at2"/>
<protein>
    <submittedName>
        <fullName evidence="1">Uncharacterized protein</fullName>
    </submittedName>
</protein>
<dbReference type="EMBL" id="AODQ01000009">
    <property type="protein sequence ID" value="EMR04237.1"/>
    <property type="molecule type" value="Genomic_DNA"/>
</dbReference>
<dbReference type="RefSeq" id="WP_009194052.1">
    <property type="nucleotide sequence ID" value="NZ_AODQ01000009.1"/>
</dbReference>
<proteinExistence type="predicted"/>
<name>M7NAF7_9BACT</name>
<keyword evidence="2" id="KW-1185">Reference proteome</keyword>
<gene>
    <name evidence="1" type="ORF">ADICEAN_00645</name>
</gene>
<dbReference type="eggNOG" id="COG1409">
    <property type="taxonomic scope" value="Bacteria"/>
</dbReference>
<dbReference type="STRING" id="1279009.ADICEAN_00645"/>
<accession>M7NAF7</accession>
<sequence length="173" mass="18714">MKYIFLPTLCLIGSLVLGSGQPSWVGATRQVENPRQGPEVQDGETGQTVTLAAGTHYARSRAHRFLWGDKYRDEWATPVELPVFNLQAGGYTILKKGGGRQTHNLRVADEAGNEYVLRSIDKDPAANLPRALRPIGLGAMVKDQNSSAHPYAALTLPPHGRGAGCLPYQGMPP</sequence>
<reference evidence="1 2" key="1">
    <citation type="journal article" date="2013" name="Genome Announc.">
        <title>Draft Genome Sequence of Cesiribacter andamanensis Strain AMV16T, Isolated from a Soil Sample from a Mud Volcano in the Andaman Islands, India.</title>
        <authorList>
            <person name="Shivaji S."/>
            <person name="Ara S."/>
            <person name="Begum Z."/>
            <person name="Srinivas T.N."/>
            <person name="Singh A."/>
            <person name="Kumar Pinnaka A."/>
        </authorList>
    </citation>
    <scope>NUCLEOTIDE SEQUENCE [LARGE SCALE GENOMIC DNA]</scope>
    <source>
        <strain evidence="1 2">AMV16</strain>
    </source>
</reference>
<organism evidence="1 2">
    <name type="scientific">Cesiribacter andamanensis AMV16</name>
    <dbReference type="NCBI Taxonomy" id="1279009"/>
    <lineage>
        <taxon>Bacteria</taxon>
        <taxon>Pseudomonadati</taxon>
        <taxon>Bacteroidota</taxon>
        <taxon>Cytophagia</taxon>
        <taxon>Cytophagales</taxon>
        <taxon>Cesiribacteraceae</taxon>
        <taxon>Cesiribacter</taxon>
    </lineage>
</organism>
<dbReference type="AlphaFoldDB" id="M7NAF7"/>
<evidence type="ECO:0000313" key="2">
    <source>
        <dbReference type="Proteomes" id="UP000011910"/>
    </source>
</evidence>
<evidence type="ECO:0000313" key="1">
    <source>
        <dbReference type="EMBL" id="EMR04237.1"/>
    </source>
</evidence>